<keyword evidence="4 7" id="KW-0133">Cell shape</keyword>
<dbReference type="CDD" id="cd16913">
    <property type="entry name" value="YkuD_like"/>
    <property type="match status" value="1"/>
</dbReference>
<evidence type="ECO:0000256" key="3">
    <source>
        <dbReference type="ARBA" id="ARBA00022679"/>
    </source>
</evidence>
<dbReference type="InterPro" id="IPR005490">
    <property type="entry name" value="LD_TPept_cat_dom"/>
</dbReference>
<comment type="pathway">
    <text evidence="1 7">Cell wall biogenesis; peptidoglycan biosynthesis.</text>
</comment>
<feature type="active site" description="Nucleophile" evidence="7">
    <location>
        <position position="233"/>
    </location>
</feature>
<evidence type="ECO:0000256" key="7">
    <source>
        <dbReference type="PROSITE-ProRule" id="PRU01373"/>
    </source>
</evidence>
<dbReference type="EMBL" id="JBBKXX010000001">
    <property type="protein sequence ID" value="MFD3407191.1"/>
    <property type="molecule type" value="Genomic_DNA"/>
</dbReference>
<evidence type="ECO:0000256" key="4">
    <source>
        <dbReference type="ARBA" id="ARBA00022960"/>
    </source>
</evidence>
<reference evidence="9 10" key="1">
    <citation type="submission" date="2024-03" db="EMBL/GenBank/DDBJ databases">
        <title>Aquirufa genome sequencing.</title>
        <authorList>
            <person name="Pitt A."/>
            <person name="Hahn M.W."/>
        </authorList>
    </citation>
    <scope>NUCLEOTIDE SEQUENCE [LARGE SCALE GENOMIC DNA]</scope>
    <source>
        <strain evidence="9 10">HETE-83D</strain>
    </source>
</reference>
<dbReference type="Gene3D" id="2.40.440.10">
    <property type="entry name" value="L,D-transpeptidase catalytic domain-like"/>
    <property type="match status" value="1"/>
</dbReference>
<feature type="active site" description="Proton donor/acceptor" evidence="7">
    <location>
        <position position="214"/>
    </location>
</feature>
<dbReference type="SUPFAM" id="SSF141523">
    <property type="entry name" value="L,D-transpeptidase catalytic domain-like"/>
    <property type="match status" value="1"/>
</dbReference>
<protein>
    <submittedName>
        <fullName evidence="9">L,D-transpeptidase family protein</fullName>
    </submittedName>
</protein>
<dbReference type="InterPro" id="IPR038063">
    <property type="entry name" value="Transpep_catalytic_dom"/>
</dbReference>
<accession>A0ABW6DES6</accession>
<dbReference type="Proteomes" id="UP001598019">
    <property type="component" value="Unassembled WGS sequence"/>
</dbReference>
<dbReference type="InterPro" id="IPR052905">
    <property type="entry name" value="LD-transpeptidase_YkuD-like"/>
</dbReference>
<keyword evidence="5 7" id="KW-0573">Peptidoglycan synthesis</keyword>
<evidence type="ECO:0000256" key="5">
    <source>
        <dbReference type="ARBA" id="ARBA00022984"/>
    </source>
</evidence>
<sequence length="301" mass="34471">MSGLKTVLLVLISFCALSQKIYTPSFRYKSFVPVVDTVGTVSAEVQEIRRSLALEKDPWKKRQLLIAANNYQWLEGLKKKYKVILVNIPSATLQAFDHGKKQVTMKVVVGKKKTPTSTLLSSLNQMTVNPFWYVTRNIATQEMLPKIVKNAAYLKRHHIRVLDSTHKVVDPAAVNWSGLSRKNFPFTLRQNSGNVNSLGSLKFQFNNPYFLYLHDTDSKHLFAKENRFFSHGCVRVEKPLELASLVLNVKQEVIKADIQKKRTKVVSVASKDPYLVVIWYTIVDFDSAGTLKYFPDVYHRY</sequence>
<proteinExistence type="inferred from homology"/>
<dbReference type="PANTHER" id="PTHR41533">
    <property type="entry name" value="L,D-TRANSPEPTIDASE HI_1667-RELATED"/>
    <property type="match status" value="1"/>
</dbReference>
<comment type="caution">
    <text evidence="9">The sequence shown here is derived from an EMBL/GenBank/DDBJ whole genome shotgun (WGS) entry which is preliminary data.</text>
</comment>
<gene>
    <name evidence="9" type="ORF">SKC37_00855</name>
</gene>
<dbReference type="RefSeq" id="WP_377979655.1">
    <property type="nucleotide sequence ID" value="NZ_JBBKXX010000001.1"/>
</dbReference>
<feature type="domain" description="L,D-TPase catalytic" evidence="8">
    <location>
        <begin position="82"/>
        <end position="254"/>
    </location>
</feature>
<evidence type="ECO:0000313" key="10">
    <source>
        <dbReference type="Proteomes" id="UP001598019"/>
    </source>
</evidence>
<evidence type="ECO:0000313" key="9">
    <source>
        <dbReference type="EMBL" id="MFD3407191.1"/>
    </source>
</evidence>
<dbReference type="PROSITE" id="PS52029">
    <property type="entry name" value="LD_TPASE"/>
    <property type="match status" value="1"/>
</dbReference>
<evidence type="ECO:0000256" key="2">
    <source>
        <dbReference type="ARBA" id="ARBA00005992"/>
    </source>
</evidence>
<evidence type="ECO:0000259" key="8">
    <source>
        <dbReference type="PROSITE" id="PS52029"/>
    </source>
</evidence>
<keyword evidence="3" id="KW-0808">Transferase</keyword>
<keyword evidence="10" id="KW-1185">Reference proteome</keyword>
<evidence type="ECO:0000256" key="1">
    <source>
        <dbReference type="ARBA" id="ARBA00004752"/>
    </source>
</evidence>
<comment type="similarity">
    <text evidence="2">Belongs to the YkuD family.</text>
</comment>
<name>A0ABW6DES6_9BACT</name>
<organism evidence="9 10">
    <name type="scientific">Aquirufa esocilacus</name>
    <dbReference type="NCBI Taxonomy" id="3096513"/>
    <lineage>
        <taxon>Bacteria</taxon>
        <taxon>Pseudomonadati</taxon>
        <taxon>Bacteroidota</taxon>
        <taxon>Cytophagia</taxon>
        <taxon>Cytophagales</taxon>
        <taxon>Flectobacillaceae</taxon>
        <taxon>Aquirufa</taxon>
    </lineage>
</organism>
<evidence type="ECO:0000256" key="6">
    <source>
        <dbReference type="ARBA" id="ARBA00023316"/>
    </source>
</evidence>
<dbReference type="Pfam" id="PF03734">
    <property type="entry name" value="YkuD"/>
    <property type="match status" value="1"/>
</dbReference>
<keyword evidence="6 7" id="KW-0961">Cell wall biogenesis/degradation</keyword>
<dbReference type="PANTHER" id="PTHR41533:SF2">
    <property type="entry name" value="BLR7131 PROTEIN"/>
    <property type="match status" value="1"/>
</dbReference>